<dbReference type="VEuPathDB" id="AmoebaDB:EHI7A_059020"/>
<name>A0A5K1VIJ6_ENTHI</name>
<comment type="caution">
    <text evidence="2">The sequence shown here is derived from an EMBL/GenBank/DDBJ whole genome shotgun (WGS) entry which is preliminary data.</text>
</comment>
<dbReference type="VEuPathDB" id="AmoebaDB:EHI_048240"/>
<dbReference type="VEuPathDB" id="AmoebaDB:EHI5A_095110"/>
<dbReference type="VEuPathDB" id="AmoebaDB:KM1_113950"/>
<dbReference type="Proteomes" id="UP000078387">
    <property type="component" value="Unassembled WGS sequence"/>
</dbReference>
<feature type="chain" id="PRO_5023904676" evidence="1">
    <location>
        <begin position="20"/>
        <end position="169"/>
    </location>
</feature>
<evidence type="ECO:0000256" key="1">
    <source>
        <dbReference type="SAM" id="SignalP"/>
    </source>
</evidence>
<dbReference type="OMA" id="VEDQERH"/>
<protein>
    <submittedName>
        <fullName evidence="2">Uncharacterized protein</fullName>
    </submittedName>
</protein>
<proteinExistence type="predicted"/>
<evidence type="ECO:0000313" key="2">
    <source>
        <dbReference type="EMBL" id="GAT96203.1"/>
    </source>
</evidence>
<dbReference type="VEuPathDB" id="AmoebaDB:EHI8A_061520"/>
<keyword evidence="1" id="KW-0732">Signal</keyword>
<evidence type="ECO:0000313" key="3">
    <source>
        <dbReference type="Proteomes" id="UP000078387"/>
    </source>
</evidence>
<gene>
    <name evidence="2" type="ORF">CL6EHI_048240</name>
</gene>
<dbReference type="AlphaFoldDB" id="A0A5K1VIJ6"/>
<organism evidence="2 3">
    <name type="scientific">Entamoeba histolytica</name>
    <dbReference type="NCBI Taxonomy" id="5759"/>
    <lineage>
        <taxon>Eukaryota</taxon>
        <taxon>Amoebozoa</taxon>
        <taxon>Evosea</taxon>
        <taxon>Archamoebae</taxon>
        <taxon>Mastigamoebida</taxon>
        <taxon>Entamoebidae</taxon>
        <taxon>Entamoeba</taxon>
    </lineage>
</organism>
<dbReference type="EMBL" id="BDEQ01000001">
    <property type="protein sequence ID" value="GAT96203.1"/>
    <property type="molecule type" value="Genomic_DNA"/>
</dbReference>
<dbReference type="PROSITE" id="PS51257">
    <property type="entry name" value="PROKAR_LIPOPROTEIN"/>
    <property type="match status" value="1"/>
</dbReference>
<reference evidence="2 3" key="1">
    <citation type="submission" date="2016-05" db="EMBL/GenBank/DDBJ databases">
        <title>First whole genome sequencing of Entamoeba histolytica HM1:IMSS-clone-6.</title>
        <authorList>
            <person name="Mukherjee Avik.K."/>
            <person name="Izumyama S."/>
            <person name="Nakada-Tsukui K."/>
            <person name="Nozaki T."/>
        </authorList>
    </citation>
    <scope>NUCLEOTIDE SEQUENCE [LARGE SCALE GENOMIC DNA]</scope>
    <source>
        <strain evidence="2 3">HM1:IMSS clone 6</strain>
    </source>
</reference>
<feature type="signal peptide" evidence="1">
    <location>
        <begin position="1"/>
        <end position="19"/>
    </location>
</feature>
<accession>A0A5K1VIJ6</accession>
<sequence>MRFFAILALTFVLSACAQSSGFWMPTLYRVQERLGEVAMRLDEVEDEERHVGDMIDENIKDLENVITKREKYIIGRKLTHLRSKMVVYHTKKLALLRVMKKIVKNIPRKFRARMIRRLRLEKRFNAIRDIARDAKYVLKSHGHISHKTDTKKTLKRIGHGIYKNTKGKK</sequence>